<evidence type="ECO:0000313" key="4">
    <source>
        <dbReference type="Proteomes" id="UP001178507"/>
    </source>
</evidence>
<name>A0AA36JJA3_9DINO</name>
<feature type="compositionally biased region" description="Low complexity" evidence="1">
    <location>
        <begin position="381"/>
        <end position="392"/>
    </location>
</feature>
<dbReference type="Proteomes" id="UP001178507">
    <property type="component" value="Unassembled WGS sequence"/>
</dbReference>
<feature type="compositionally biased region" description="Low complexity" evidence="1">
    <location>
        <begin position="139"/>
        <end position="154"/>
    </location>
</feature>
<feature type="domain" description="PARP catalytic" evidence="2">
    <location>
        <begin position="234"/>
        <end position="318"/>
    </location>
</feature>
<dbReference type="Pfam" id="PF00644">
    <property type="entry name" value="PARP"/>
    <property type="match status" value="1"/>
</dbReference>
<reference evidence="3" key="1">
    <citation type="submission" date="2023-08" db="EMBL/GenBank/DDBJ databases">
        <authorList>
            <person name="Chen Y."/>
            <person name="Shah S."/>
            <person name="Dougan E. K."/>
            <person name="Thang M."/>
            <person name="Chan C."/>
        </authorList>
    </citation>
    <scope>NUCLEOTIDE SEQUENCE</scope>
</reference>
<evidence type="ECO:0000259" key="2">
    <source>
        <dbReference type="Pfam" id="PF00644"/>
    </source>
</evidence>
<protein>
    <recommendedName>
        <fullName evidence="2">PARP catalytic domain-containing protein</fullName>
    </recommendedName>
</protein>
<feature type="compositionally biased region" description="Basic residues" evidence="1">
    <location>
        <begin position="121"/>
        <end position="133"/>
    </location>
</feature>
<dbReference type="GO" id="GO:0003950">
    <property type="term" value="F:NAD+ poly-ADP-ribosyltransferase activity"/>
    <property type="evidence" value="ECO:0007669"/>
    <property type="project" value="InterPro"/>
</dbReference>
<dbReference type="InterPro" id="IPR012317">
    <property type="entry name" value="Poly(ADP-ribose)pol_cat_dom"/>
</dbReference>
<proteinExistence type="predicted"/>
<organism evidence="3 4">
    <name type="scientific">Effrenium voratum</name>
    <dbReference type="NCBI Taxonomy" id="2562239"/>
    <lineage>
        <taxon>Eukaryota</taxon>
        <taxon>Sar</taxon>
        <taxon>Alveolata</taxon>
        <taxon>Dinophyceae</taxon>
        <taxon>Suessiales</taxon>
        <taxon>Symbiodiniaceae</taxon>
        <taxon>Effrenium</taxon>
    </lineage>
</organism>
<sequence>MDTFDLQPARGWSMRHGHRRQHGKVEDDVLYGRSVAKRSINNSSRNQWCAFEGESSHQQWRRVWQTMMEDKEVFESDDWVEEWFDEAEELVLSESEEELDWNDGASSTQSTAASAQDAPLRPRKAKGARKPRSLTRWDAAAQQATQAASQYQLAKQTPRRTRKGPEDAEVDHLTNNLQDRYRMRLCCPELSQRSSDPFERLRFDFLSRFGGEVCSVLAPLYGDAVLRAAPVAQPLRQRFKEQVEKHKEKLQVVLHGTNEKNLNSIYQKGLLVPSCDNNVKVLHGSSHGKGIYTAKTINARLAYGFALGSSRALLVCGVIDDAVALPERVACGNHFITAQSDHVRHVGDAIVVFDESRLLPLFEVSHATPQLAPPPAHGTTSAPAAPAVSRAPLPVPGKSRGKLDGPKTRLPKKYCPHTERRAARKRRL</sequence>
<evidence type="ECO:0000256" key="1">
    <source>
        <dbReference type="SAM" id="MobiDB-lite"/>
    </source>
</evidence>
<comment type="caution">
    <text evidence="3">The sequence shown here is derived from an EMBL/GenBank/DDBJ whole genome shotgun (WGS) entry which is preliminary data.</text>
</comment>
<feature type="region of interest" description="Disordered" evidence="1">
    <location>
        <begin position="95"/>
        <end position="169"/>
    </location>
</feature>
<dbReference type="Gene3D" id="3.90.228.10">
    <property type="match status" value="1"/>
</dbReference>
<feature type="compositionally biased region" description="Low complexity" evidence="1">
    <location>
        <begin position="105"/>
        <end position="119"/>
    </location>
</feature>
<keyword evidence="4" id="KW-1185">Reference proteome</keyword>
<gene>
    <name evidence="3" type="ORF">EVOR1521_LOCUS28431</name>
</gene>
<accession>A0AA36JJA3</accession>
<feature type="region of interest" description="Disordered" evidence="1">
    <location>
        <begin position="370"/>
        <end position="428"/>
    </location>
</feature>
<dbReference type="SUPFAM" id="SSF56399">
    <property type="entry name" value="ADP-ribosylation"/>
    <property type="match status" value="1"/>
</dbReference>
<evidence type="ECO:0000313" key="3">
    <source>
        <dbReference type="EMBL" id="CAJ1406470.1"/>
    </source>
</evidence>
<dbReference type="EMBL" id="CAUJNA010003632">
    <property type="protein sequence ID" value="CAJ1406470.1"/>
    <property type="molecule type" value="Genomic_DNA"/>
</dbReference>
<dbReference type="AlphaFoldDB" id="A0AA36JJA3"/>